<dbReference type="AlphaFoldDB" id="A0A3N0VKA2"/>
<evidence type="ECO:0000256" key="5">
    <source>
        <dbReference type="ARBA" id="ARBA00023002"/>
    </source>
</evidence>
<dbReference type="EC" id="1.3.3.3" evidence="4"/>
<dbReference type="PIRSF" id="PIRSF000166">
    <property type="entry name" value="Coproporphyri_ox"/>
    <property type="match status" value="1"/>
</dbReference>
<dbReference type="GO" id="GO:0006782">
    <property type="term" value="P:protoporphyrinogen IX biosynthetic process"/>
    <property type="evidence" value="ECO:0007669"/>
    <property type="project" value="TreeGrafter"/>
</dbReference>
<keyword evidence="7" id="KW-0627">Porphyrin biosynthesis</keyword>
<evidence type="ECO:0000256" key="3">
    <source>
        <dbReference type="ARBA" id="ARBA00011738"/>
    </source>
</evidence>
<sequence>MSPTSTIPDAGPDPAAVEAWLRGYQDWLCARVEAADGEARFLRDRWSKPADAKLQGEGDTAVLAEGRVFERAGVARSLVRGPALPPSATKLRPELAGRPFTAMGVSVVFHPRNPHVPTTHCNVRLLSVGGEGAPAWWFGGGFDLTPYYGYAEDVRGWHAAARAAVGEALYPAFKRQCDEYFYLPHRQEPRGVGGLFYDDFTEGGFAAGFALMQRVGEGFWNAYAPIVERRQHQAYGERETSWQRLRRGRYAEFNLVWDRGTHFGLQSGGRTESILMSMPPRVEWRYDFQPEPGSPEAALMSDYLIAKDWL</sequence>
<evidence type="ECO:0000256" key="6">
    <source>
        <dbReference type="ARBA" id="ARBA00023133"/>
    </source>
</evidence>
<dbReference type="InterPro" id="IPR036406">
    <property type="entry name" value="Coprogen_oxidase_aer_sf"/>
</dbReference>
<dbReference type="InParanoid" id="A0A3N0VKA2"/>
<protein>
    <recommendedName>
        <fullName evidence="4">coproporphyrinogen oxidase</fullName>
        <ecNumber evidence="4">1.3.3.3</ecNumber>
    </recommendedName>
</protein>
<comment type="caution">
    <text evidence="8">The sequence shown here is derived from an EMBL/GenBank/DDBJ whole genome shotgun (WGS) entry which is preliminary data.</text>
</comment>
<proteinExistence type="inferred from homology"/>
<dbReference type="GO" id="GO:0004109">
    <property type="term" value="F:coproporphyrinogen oxidase activity"/>
    <property type="evidence" value="ECO:0007669"/>
    <property type="project" value="UniProtKB-EC"/>
</dbReference>
<evidence type="ECO:0000256" key="4">
    <source>
        <dbReference type="ARBA" id="ARBA00012869"/>
    </source>
</evidence>
<dbReference type="PROSITE" id="PS01021">
    <property type="entry name" value="COPROGEN_OXIDASE"/>
    <property type="match status" value="1"/>
</dbReference>
<dbReference type="Gene3D" id="3.40.1500.10">
    <property type="entry name" value="Coproporphyrinogen III oxidase, aerobic"/>
    <property type="match status" value="1"/>
</dbReference>
<dbReference type="PRINTS" id="PR00073">
    <property type="entry name" value="COPRGNOXDASE"/>
</dbReference>
<dbReference type="NCBIfam" id="NF003727">
    <property type="entry name" value="PRK05330.1"/>
    <property type="match status" value="1"/>
</dbReference>
<dbReference type="Proteomes" id="UP000282106">
    <property type="component" value="Unassembled WGS sequence"/>
</dbReference>
<gene>
    <name evidence="8" type="ORF">ED208_00950</name>
</gene>
<dbReference type="InterPro" id="IPR018375">
    <property type="entry name" value="Coprogen_oxidase_CS"/>
</dbReference>
<evidence type="ECO:0000313" key="8">
    <source>
        <dbReference type="EMBL" id="ROH93131.1"/>
    </source>
</evidence>
<name>A0A3N0VKA2_9GAMM</name>
<organism evidence="8 9">
    <name type="scientific">Stagnimonas aquatica</name>
    <dbReference type="NCBI Taxonomy" id="2689987"/>
    <lineage>
        <taxon>Bacteria</taxon>
        <taxon>Pseudomonadati</taxon>
        <taxon>Pseudomonadota</taxon>
        <taxon>Gammaproteobacteria</taxon>
        <taxon>Nevskiales</taxon>
        <taxon>Nevskiaceae</taxon>
        <taxon>Stagnimonas</taxon>
    </lineage>
</organism>
<dbReference type="PANTHER" id="PTHR10755:SF0">
    <property type="entry name" value="OXYGEN-DEPENDENT COPROPORPHYRINOGEN-III OXIDASE, MITOCHONDRIAL"/>
    <property type="match status" value="1"/>
</dbReference>
<dbReference type="InterPro" id="IPR001260">
    <property type="entry name" value="Coprogen_oxidase_aer"/>
</dbReference>
<keyword evidence="5 8" id="KW-0560">Oxidoreductase</keyword>
<comment type="similarity">
    <text evidence="2">Belongs to the aerobic coproporphyrinogen-III oxidase family.</text>
</comment>
<accession>A0A3N0VKA2</accession>
<dbReference type="FunCoup" id="A0A3N0VKA2">
    <property type="interactions" value="501"/>
</dbReference>
<keyword evidence="9" id="KW-1185">Reference proteome</keyword>
<evidence type="ECO:0000313" key="9">
    <source>
        <dbReference type="Proteomes" id="UP000282106"/>
    </source>
</evidence>
<dbReference type="RefSeq" id="WP_123209983.1">
    <property type="nucleotide sequence ID" value="NZ_RJVO01000001.1"/>
</dbReference>
<dbReference type="Pfam" id="PF01218">
    <property type="entry name" value="Coprogen_oxidas"/>
    <property type="match status" value="1"/>
</dbReference>
<comment type="subunit">
    <text evidence="3">Homodimer.</text>
</comment>
<comment type="pathway">
    <text evidence="1">Porphyrin-containing compound metabolism; protoporphyrin-IX biosynthesis; protoporphyrinogen-IX from coproporphyrinogen-III (O2 route): step 1/1.</text>
</comment>
<evidence type="ECO:0000256" key="2">
    <source>
        <dbReference type="ARBA" id="ARBA00010644"/>
    </source>
</evidence>
<dbReference type="PANTHER" id="PTHR10755">
    <property type="entry name" value="COPROPORPHYRINOGEN III OXIDASE, MITOCHONDRIAL"/>
    <property type="match status" value="1"/>
</dbReference>
<evidence type="ECO:0000256" key="1">
    <source>
        <dbReference type="ARBA" id="ARBA00005168"/>
    </source>
</evidence>
<dbReference type="EMBL" id="RJVO01000001">
    <property type="protein sequence ID" value="ROH93131.1"/>
    <property type="molecule type" value="Genomic_DNA"/>
</dbReference>
<dbReference type="SUPFAM" id="SSF102886">
    <property type="entry name" value="Coproporphyrinogen III oxidase"/>
    <property type="match status" value="1"/>
</dbReference>
<keyword evidence="6" id="KW-0350">Heme biosynthesis</keyword>
<dbReference type="GO" id="GO:0005737">
    <property type="term" value="C:cytoplasm"/>
    <property type="evidence" value="ECO:0007669"/>
    <property type="project" value="TreeGrafter"/>
</dbReference>
<reference evidence="8 9" key="1">
    <citation type="submission" date="2018-10" db="EMBL/GenBank/DDBJ databases">
        <authorList>
            <person name="Chen W.-M."/>
        </authorList>
    </citation>
    <scope>NUCLEOTIDE SEQUENCE [LARGE SCALE GENOMIC DNA]</scope>
    <source>
        <strain evidence="8 9">THS-13</strain>
    </source>
</reference>
<evidence type="ECO:0000256" key="7">
    <source>
        <dbReference type="ARBA" id="ARBA00023244"/>
    </source>
</evidence>